<reference evidence="3" key="1">
    <citation type="journal article" date="2014" name="BMC Genomics">
        <title>Characterizing the developmental transcriptome of the oriental fruit fly, Bactrocera dorsalis (Diptera: Tephritidae) through comparative genomic analysis with Drosophila melanogaster utilizing modENCODE datasets.</title>
        <authorList>
            <person name="Geib S.M."/>
            <person name="Calla B."/>
            <person name="Hall B."/>
            <person name="Hou S."/>
            <person name="Manoukis N.C."/>
        </authorList>
    </citation>
    <scope>NUCLEOTIDE SEQUENCE</scope>
    <source>
        <strain evidence="3">Punador</strain>
    </source>
</reference>
<evidence type="ECO:0000259" key="2">
    <source>
        <dbReference type="Pfam" id="PF02931"/>
    </source>
</evidence>
<dbReference type="EMBL" id="GAKP01014976">
    <property type="protein sequence ID" value="JAC43976.1"/>
    <property type="molecule type" value="Transcribed_RNA"/>
</dbReference>
<dbReference type="Gene3D" id="2.70.170.10">
    <property type="entry name" value="Neurotransmitter-gated ion-channel ligand-binding domain"/>
    <property type="match status" value="1"/>
</dbReference>
<dbReference type="GO" id="GO:0005230">
    <property type="term" value="F:extracellular ligand-gated monoatomic ion channel activity"/>
    <property type="evidence" value="ECO:0007669"/>
    <property type="project" value="InterPro"/>
</dbReference>
<dbReference type="InterPro" id="IPR036734">
    <property type="entry name" value="Neur_chan_lig-bd_sf"/>
</dbReference>
<dbReference type="InterPro" id="IPR006202">
    <property type="entry name" value="Neur_chan_lig-bd"/>
</dbReference>
<dbReference type="SUPFAM" id="SSF63712">
    <property type="entry name" value="Nicotinic receptor ligand binding domain-like"/>
    <property type="match status" value="1"/>
</dbReference>
<dbReference type="OrthoDB" id="3176171at2759"/>
<dbReference type="Pfam" id="PF02931">
    <property type="entry name" value="Neur_chan_LBD"/>
    <property type="match status" value="1"/>
</dbReference>
<proteinExistence type="predicted"/>
<feature type="chain" id="PRO_5001561617" description="Neurotransmitter-gated ion-channel ligand-binding domain-containing protein" evidence="1">
    <location>
        <begin position="19"/>
        <end position="157"/>
    </location>
</feature>
<feature type="signal peptide" evidence="1">
    <location>
        <begin position="1"/>
        <end position="18"/>
    </location>
</feature>
<dbReference type="GO" id="GO:0016020">
    <property type="term" value="C:membrane"/>
    <property type="evidence" value="ECO:0007669"/>
    <property type="project" value="InterPro"/>
</dbReference>
<organism evidence="3">
    <name type="scientific">Bactrocera dorsalis</name>
    <name type="common">Oriental fruit fly</name>
    <name type="synonym">Dacus dorsalis</name>
    <dbReference type="NCBI Taxonomy" id="27457"/>
    <lineage>
        <taxon>Eukaryota</taxon>
        <taxon>Metazoa</taxon>
        <taxon>Ecdysozoa</taxon>
        <taxon>Arthropoda</taxon>
        <taxon>Hexapoda</taxon>
        <taxon>Insecta</taxon>
        <taxon>Pterygota</taxon>
        <taxon>Neoptera</taxon>
        <taxon>Endopterygota</taxon>
        <taxon>Diptera</taxon>
        <taxon>Brachycera</taxon>
        <taxon>Muscomorpha</taxon>
        <taxon>Tephritoidea</taxon>
        <taxon>Tephritidae</taxon>
        <taxon>Bactrocera</taxon>
        <taxon>Bactrocera</taxon>
    </lineage>
</organism>
<protein>
    <recommendedName>
        <fullName evidence="2">Neurotransmitter-gated ion-channel ligand-binding domain-containing protein</fullName>
    </recommendedName>
</protein>
<accession>A0A034VKY2</accession>
<feature type="domain" description="Neurotransmitter-gated ion-channel ligand-binding" evidence="2">
    <location>
        <begin position="34"/>
        <end position="140"/>
    </location>
</feature>
<evidence type="ECO:0000313" key="3">
    <source>
        <dbReference type="EMBL" id="JAC43976.1"/>
    </source>
</evidence>
<evidence type="ECO:0000256" key="1">
    <source>
        <dbReference type="SAM" id="SignalP"/>
    </source>
</evidence>
<name>A0A034VKY2_BACDO</name>
<dbReference type="AlphaFoldDB" id="A0A034VKY2"/>
<keyword evidence="1" id="KW-0732">Signal</keyword>
<sequence>MSNLRFAIFLLLAATVRAADTDCPSLNDADNLSQTQLIERLTHGCRYDRLERPVSYTESNGARLPIDVYVRAYIYFMQNLEAHDLQFKIHVLLQLRYLDPRLTFRKVAPKRRQPILGEKQLRDTLWMPHIFLANERDSSLLGKLSSNKSSVLMKRIY</sequence>